<dbReference type="InParanoid" id="A0A665X7G9"/>
<dbReference type="OrthoDB" id="71307at2759"/>
<evidence type="ECO:0000256" key="2">
    <source>
        <dbReference type="ARBA" id="ARBA00010310"/>
    </source>
</evidence>
<keyword evidence="8 11" id="KW-0446">Lipid-binding</keyword>
<dbReference type="Proteomes" id="UP000472264">
    <property type="component" value="Chromosome 20"/>
</dbReference>
<dbReference type="CDD" id="cd00435">
    <property type="entry name" value="ACBP"/>
    <property type="match status" value="1"/>
</dbReference>
<dbReference type="PANTHER" id="PTHR23310">
    <property type="entry name" value="ACYL-COA-BINDING PROTEIN, ACBP"/>
    <property type="match status" value="1"/>
</dbReference>
<comment type="subcellular location">
    <subcellularLocation>
        <location evidence="1">Membrane</location>
        <topology evidence="1">Single-pass membrane protein</topology>
    </subcellularLocation>
</comment>
<feature type="compositionally biased region" description="Acidic residues" evidence="13">
    <location>
        <begin position="212"/>
        <end position="228"/>
    </location>
</feature>
<dbReference type="Pfam" id="PF00887">
    <property type="entry name" value="ACBP"/>
    <property type="match status" value="1"/>
</dbReference>
<dbReference type="PROSITE" id="PS51228">
    <property type="entry name" value="ACB_2"/>
    <property type="match status" value="1"/>
</dbReference>
<name>A0A665X7G9_ECHNA</name>
<feature type="transmembrane region" description="Helical" evidence="14">
    <location>
        <begin position="506"/>
        <end position="524"/>
    </location>
</feature>
<gene>
    <name evidence="16" type="primary">acbd5a</name>
</gene>
<feature type="binding site" evidence="12">
    <location>
        <position position="120"/>
    </location>
    <ligand>
        <name>an acyl-CoA</name>
        <dbReference type="ChEBI" id="CHEBI:58342"/>
    </ligand>
</feature>
<keyword evidence="4 14" id="KW-0812">Transmembrane</keyword>
<feature type="region of interest" description="Disordered" evidence="13">
    <location>
        <begin position="375"/>
        <end position="438"/>
    </location>
</feature>
<dbReference type="PIRSF" id="PIRSF002412">
    <property type="entry name" value="MA_DBI"/>
    <property type="match status" value="1"/>
</dbReference>
<reference evidence="16" key="3">
    <citation type="submission" date="2025-09" db="UniProtKB">
        <authorList>
            <consortium name="Ensembl"/>
        </authorList>
    </citation>
    <scope>IDENTIFICATION</scope>
</reference>
<dbReference type="GO" id="GO:0005777">
    <property type="term" value="C:peroxisome"/>
    <property type="evidence" value="ECO:0007669"/>
    <property type="project" value="TreeGrafter"/>
</dbReference>
<reference evidence="16" key="1">
    <citation type="submission" date="2021-04" db="EMBL/GenBank/DDBJ databases">
        <authorList>
            <consortium name="Wellcome Sanger Institute Data Sharing"/>
        </authorList>
    </citation>
    <scope>NUCLEOTIDE SEQUENCE [LARGE SCALE GENOMIC DNA]</scope>
</reference>
<keyword evidence="5 14" id="KW-1133">Transmembrane helix</keyword>
<dbReference type="AlphaFoldDB" id="A0A665X7G9"/>
<organism evidence="16 17">
    <name type="scientific">Echeneis naucrates</name>
    <name type="common">Live sharksucker</name>
    <dbReference type="NCBI Taxonomy" id="173247"/>
    <lineage>
        <taxon>Eukaryota</taxon>
        <taxon>Metazoa</taxon>
        <taxon>Chordata</taxon>
        <taxon>Craniata</taxon>
        <taxon>Vertebrata</taxon>
        <taxon>Euteleostomi</taxon>
        <taxon>Actinopterygii</taxon>
        <taxon>Neopterygii</taxon>
        <taxon>Teleostei</taxon>
        <taxon>Neoteleostei</taxon>
        <taxon>Acanthomorphata</taxon>
        <taxon>Carangaria</taxon>
        <taxon>Carangiformes</taxon>
        <taxon>Echeneidae</taxon>
        <taxon>Echeneis</taxon>
    </lineage>
</organism>
<feature type="binding site" evidence="12">
    <location>
        <position position="101"/>
    </location>
    <ligand>
        <name>an acyl-CoA</name>
        <dbReference type="ChEBI" id="CHEBI:58342"/>
    </ligand>
</feature>
<evidence type="ECO:0000256" key="4">
    <source>
        <dbReference type="ARBA" id="ARBA00022692"/>
    </source>
</evidence>
<keyword evidence="3 11" id="KW-0813">Transport</keyword>
<dbReference type="GO" id="GO:0000062">
    <property type="term" value="F:fatty-acyl-CoA binding"/>
    <property type="evidence" value="ECO:0007669"/>
    <property type="project" value="InterPro"/>
</dbReference>
<evidence type="ECO:0000256" key="3">
    <source>
        <dbReference type="ARBA" id="ARBA00022448"/>
    </source>
</evidence>
<dbReference type="PANTHER" id="PTHR23310:SF6">
    <property type="entry name" value="ACYL-COA-BINDING DOMAIN-CONTAINING PROTEIN 5"/>
    <property type="match status" value="1"/>
</dbReference>
<evidence type="ECO:0000259" key="15">
    <source>
        <dbReference type="PROSITE" id="PS51228"/>
    </source>
</evidence>
<feature type="compositionally biased region" description="Basic and acidic residues" evidence="13">
    <location>
        <begin position="229"/>
        <end position="240"/>
    </location>
</feature>
<dbReference type="GO" id="GO:0016020">
    <property type="term" value="C:membrane"/>
    <property type="evidence" value="ECO:0007669"/>
    <property type="project" value="UniProtKB-SubCell"/>
</dbReference>
<reference evidence="16" key="2">
    <citation type="submission" date="2025-08" db="UniProtKB">
        <authorList>
            <consortium name="Ensembl"/>
        </authorList>
    </citation>
    <scope>IDENTIFICATION</scope>
</reference>
<evidence type="ECO:0000256" key="12">
    <source>
        <dbReference type="PIRSR" id="PIRSR002412-1"/>
    </source>
</evidence>
<keyword evidence="17" id="KW-1185">Reference proteome</keyword>
<keyword evidence="6" id="KW-0072">Autophagy</keyword>
<feature type="compositionally biased region" description="Gly residues" evidence="13">
    <location>
        <begin position="422"/>
        <end position="432"/>
    </location>
</feature>
<dbReference type="InterPro" id="IPR014352">
    <property type="entry name" value="FERM/acyl-CoA-bd_prot_sf"/>
</dbReference>
<dbReference type="SUPFAM" id="SSF47027">
    <property type="entry name" value="Acyl-CoA binding protein"/>
    <property type="match status" value="1"/>
</dbReference>
<dbReference type="FunCoup" id="A0A665X7G9">
    <property type="interactions" value="706"/>
</dbReference>
<evidence type="ECO:0000313" key="16">
    <source>
        <dbReference type="Ensembl" id="ENSENLP00000052002.1"/>
    </source>
</evidence>
<accession>A0A665X7G9</accession>
<evidence type="ECO:0000256" key="7">
    <source>
        <dbReference type="ARBA" id="ARBA00023054"/>
    </source>
</evidence>
<dbReference type="InterPro" id="IPR000582">
    <property type="entry name" value="Acyl-CoA-binding_protein"/>
</dbReference>
<dbReference type="Gene3D" id="1.20.80.10">
    <property type="match status" value="1"/>
</dbReference>
<evidence type="ECO:0000256" key="13">
    <source>
        <dbReference type="SAM" id="MobiDB-lite"/>
    </source>
</evidence>
<evidence type="ECO:0000256" key="6">
    <source>
        <dbReference type="ARBA" id="ARBA00023006"/>
    </source>
</evidence>
<feature type="compositionally biased region" description="Basic residues" evidence="13">
    <location>
        <begin position="246"/>
        <end position="257"/>
    </location>
</feature>
<feature type="binding site" evidence="12">
    <location>
        <begin position="55"/>
        <end position="64"/>
    </location>
    <ligand>
        <name>an acyl-CoA</name>
        <dbReference type="ChEBI" id="CHEBI:58342"/>
    </ligand>
</feature>
<evidence type="ECO:0000256" key="5">
    <source>
        <dbReference type="ARBA" id="ARBA00022989"/>
    </source>
</evidence>
<evidence type="ECO:0000256" key="14">
    <source>
        <dbReference type="SAM" id="Phobius"/>
    </source>
</evidence>
<comment type="function">
    <text evidence="10">Acyl-CoA binding protein which acts as the peroxisome receptor for pexophagy but is dispensable for aggrephagy and nonselective autophagy. Binds medium- and long-chain acyl-CoA esters.</text>
</comment>
<dbReference type="OMA" id="MPMTIEV"/>
<dbReference type="PROSITE" id="PS00880">
    <property type="entry name" value="ACB_1"/>
    <property type="match status" value="1"/>
</dbReference>
<evidence type="ECO:0000313" key="17">
    <source>
        <dbReference type="Proteomes" id="UP000472264"/>
    </source>
</evidence>
<dbReference type="InterPro" id="IPR016347">
    <property type="entry name" value="ACBD5"/>
</dbReference>
<feature type="domain" description="ACB" evidence="15">
    <location>
        <begin position="44"/>
        <end position="133"/>
    </location>
</feature>
<dbReference type="PRINTS" id="PR00689">
    <property type="entry name" value="ACOABINDINGP"/>
</dbReference>
<feature type="binding site" evidence="12">
    <location>
        <begin position="75"/>
        <end position="79"/>
    </location>
    <ligand>
        <name>an acyl-CoA</name>
        <dbReference type="ChEBI" id="CHEBI:58342"/>
    </ligand>
</feature>
<evidence type="ECO:0000256" key="1">
    <source>
        <dbReference type="ARBA" id="ARBA00004167"/>
    </source>
</evidence>
<dbReference type="InterPro" id="IPR022408">
    <property type="entry name" value="Acyl-CoA-binding_prot_CS"/>
</dbReference>
<protein>
    <recommendedName>
        <fullName evidence="11">Acyl-CoA-binding domain-containing protein 5</fullName>
    </recommendedName>
</protein>
<evidence type="ECO:0000256" key="11">
    <source>
        <dbReference type="PIRNR" id="PIRNR002412"/>
    </source>
</evidence>
<evidence type="ECO:0000256" key="10">
    <source>
        <dbReference type="ARBA" id="ARBA00025481"/>
    </source>
</evidence>
<feature type="region of interest" description="Disordered" evidence="13">
    <location>
        <begin position="189"/>
        <end position="321"/>
    </location>
</feature>
<keyword evidence="9 14" id="KW-0472">Membrane</keyword>
<sequence length="532" mass="58332">MVAGGGLKSGLPLTGRNISVLFRPSPCDTMEVESVKAEDDRRLTQLRFEAAVKVIKSLPPDGPFQPSNDMMLKFYSYYKQATVGACNIPRPSFWDAVGKAKWDAWDSLGNMSKEEAMAAYVDEMKLILEGMPMTDEVEELLHVLGPFYELVDEKKKITQISDLSTGFGTMLNSVPSKSFTKSIVRTMEMNGTLETQPARLKPKAVKERLGEETEEEDEDDEEEDEEEKEVAMMEAKKDKNSSASQPKKKSAARRHKVPQINGKMANGVIHMASNGSHSRDALNSDDSLEDSANEPVLNGHHTDPSANVSGPNHLASDSDSEVYCDSVDQFGQEESAEHNHSLDDINEEENHVPFKAAQDIQDGVQGLPNVIRCGGEDGETGGASGSVSQRHPNPDMLDSSLVRRGQGSRSIGHGSGALVPMHGGGDGGGGHWGEAETTGGSLNEHIVVALARLQEDMQSVLQRLHTLEALTACQARSVALSPTYASEKRRIGKPSWWPFDISPTSLAFAVIWPFVAQWLIHLFLQRRRRRIN</sequence>
<keyword evidence="7" id="KW-0175">Coiled coil</keyword>
<evidence type="ECO:0000256" key="9">
    <source>
        <dbReference type="ARBA" id="ARBA00023136"/>
    </source>
</evidence>
<dbReference type="GO" id="GO:0006631">
    <property type="term" value="P:fatty acid metabolic process"/>
    <property type="evidence" value="ECO:0007669"/>
    <property type="project" value="TreeGrafter"/>
</dbReference>
<comment type="similarity">
    <text evidence="2">Belongs to the ATG37 family.</text>
</comment>
<dbReference type="InterPro" id="IPR035984">
    <property type="entry name" value="Acyl-CoA-binding_sf"/>
</dbReference>
<dbReference type="FunFam" id="1.20.80.10:FF:000010">
    <property type="entry name" value="Acyl-CoA-binding domain-containing protein 5"/>
    <property type="match status" value="1"/>
</dbReference>
<proteinExistence type="inferred from homology"/>
<evidence type="ECO:0000256" key="8">
    <source>
        <dbReference type="ARBA" id="ARBA00023121"/>
    </source>
</evidence>
<dbReference type="Ensembl" id="ENSENLT00000053259.1">
    <property type="protein sequence ID" value="ENSENLP00000052002.1"/>
    <property type="gene ID" value="ENSENLG00000021761.1"/>
</dbReference>
<dbReference type="GO" id="GO:0000425">
    <property type="term" value="P:pexophagy"/>
    <property type="evidence" value="ECO:0007669"/>
    <property type="project" value="InterPro"/>
</dbReference>